<dbReference type="PANTHER" id="PTHR22879:SF14">
    <property type="entry name" value="NUT FAMILY MEMBER 2A-RELATED"/>
    <property type="match status" value="1"/>
</dbReference>
<dbReference type="Pfam" id="PF12881">
    <property type="entry name" value="NUT"/>
    <property type="match status" value="1"/>
</dbReference>
<name>A0ABQ9UCE1_SAGOE</name>
<feature type="domain" description="Nuclear Testis protein N-terminal" evidence="3">
    <location>
        <begin position="56"/>
        <end position="234"/>
    </location>
</feature>
<keyword evidence="5" id="KW-1185">Reference proteome</keyword>
<comment type="similarity">
    <text evidence="1">Belongs to the NUT family.</text>
</comment>
<protein>
    <submittedName>
        <fullName evidence="4">NUT member 2F</fullName>
    </submittedName>
</protein>
<comment type="caution">
    <text evidence="4">The sequence shown here is derived from an EMBL/GenBank/DDBJ whole genome shotgun (WGS) entry which is preliminary data.</text>
</comment>
<dbReference type="EMBL" id="JASSZA010000014">
    <property type="protein sequence ID" value="KAK2094706.1"/>
    <property type="molecule type" value="Genomic_DNA"/>
</dbReference>
<evidence type="ECO:0000313" key="5">
    <source>
        <dbReference type="Proteomes" id="UP001266305"/>
    </source>
</evidence>
<gene>
    <name evidence="4" type="primary">NUTM2F_13</name>
    <name evidence="4" type="ORF">P7K49_028444</name>
</gene>
<dbReference type="Proteomes" id="UP001266305">
    <property type="component" value="Unassembled WGS sequence"/>
</dbReference>
<feature type="region of interest" description="Disordered" evidence="2">
    <location>
        <begin position="14"/>
        <end position="34"/>
    </location>
</feature>
<dbReference type="PANTHER" id="PTHR22879">
    <property type="entry name" value="NUT FAMILY MEMBER 1"/>
    <property type="match status" value="1"/>
</dbReference>
<proteinExistence type="inferred from homology"/>
<dbReference type="InterPro" id="IPR024310">
    <property type="entry name" value="NUT"/>
</dbReference>
<accession>A0ABQ9UCE1</accession>
<sequence length="295" mass="30418">MRCTLRDTCKLQFPSHTPSAVGHPSDSPVTRADLETPAHSPLSFVSTACPVLEPGVTENPGASVPVFTALSFATPAPGPAHGPPLVTAVVPPGGPPVLSAFPGTPLVAGQDGRGPKWTGASEVFGQMMTEMGPVKAPQEQTSVLTQAPLIWQASGAVCENVACPPPQPLAAAPVVPAMAAHILGGTQACEGGWFQRLPAPAPPQPPQLAPIMAAMNACPRPQGALMGREASLPPRPRPKRMIPATPRACMRTSDSGSTTSPWPGGTFPRVRTRKRFPVSSCECPRGTGAHPAAHP</sequence>
<evidence type="ECO:0000256" key="1">
    <source>
        <dbReference type="ARBA" id="ARBA00010586"/>
    </source>
</evidence>
<evidence type="ECO:0000259" key="3">
    <source>
        <dbReference type="Pfam" id="PF12881"/>
    </source>
</evidence>
<feature type="region of interest" description="Disordered" evidence="2">
    <location>
        <begin position="248"/>
        <end position="295"/>
    </location>
</feature>
<evidence type="ECO:0000256" key="2">
    <source>
        <dbReference type="SAM" id="MobiDB-lite"/>
    </source>
</evidence>
<dbReference type="InterPro" id="IPR024309">
    <property type="entry name" value="NUT_N"/>
</dbReference>
<evidence type="ECO:0000313" key="4">
    <source>
        <dbReference type="EMBL" id="KAK2094706.1"/>
    </source>
</evidence>
<reference evidence="4 5" key="1">
    <citation type="submission" date="2023-05" db="EMBL/GenBank/DDBJ databases">
        <title>B98-5 Cell Line De Novo Hybrid Assembly: An Optical Mapping Approach.</title>
        <authorList>
            <person name="Kananen K."/>
            <person name="Auerbach J.A."/>
            <person name="Kautto E."/>
            <person name="Blachly J.S."/>
        </authorList>
    </citation>
    <scope>NUCLEOTIDE SEQUENCE [LARGE SCALE GENOMIC DNA]</scope>
    <source>
        <strain evidence="4">B95-8</strain>
        <tissue evidence="4">Cell line</tissue>
    </source>
</reference>
<organism evidence="4 5">
    <name type="scientific">Saguinus oedipus</name>
    <name type="common">Cotton-top tamarin</name>
    <name type="synonym">Oedipomidas oedipus</name>
    <dbReference type="NCBI Taxonomy" id="9490"/>
    <lineage>
        <taxon>Eukaryota</taxon>
        <taxon>Metazoa</taxon>
        <taxon>Chordata</taxon>
        <taxon>Craniata</taxon>
        <taxon>Vertebrata</taxon>
        <taxon>Euteleostomi</taxon>
        <taxon>Mammalia</taxon>
        <taxon>Eutheria</taxon>
        <taxon>Euarchontoglires</taxon>
        <taxon>Primates</taxon>
        <taxon>Haplorrhini</taxon>
        <taxon>Platyrrhini</taxon>
        <taxon>Cebidae</taxon>
        <taxon>Callitrichinae</taxon>
        <taxon>Saguinus</taxon>
    </lineage>
</organism>
<feature type="compositionally biased region" description="Polar residues" evidence="2">
    <location>
        <begin position="252"/>
        <end position="261"/>
    </location>
</feature>